<dbReference type="Proteomes" id="UP000821866">
    <property type="component" value="Unassembled WGS sequence"/>
</dbReference>
<gene>
    <name evidence="2" type="ORF">HPB51_028877</name>
</gene>
<organism evidence="2 3">
    <name type="scientific">Rhipicephalus microplus</name>
    <name type="common">Cattle tick</name>
    <name type="synonym">Boophilus microplus</name>
    <dbReference type="NCBI Taxonomy" id="6941"/>
    <lineage>
        <taxon>Eukaryota</taxon>
        <taxon>Metazoa</taxon>
        <taxon>Ecdysozoa</taxon>
        <taxon>Arthropoda</taxon>
        <taxon>Chelicerata</taxon>
        <taxon>Arachnida</taxon>
        <taxon>Acari</taxon>
        <taxon>Parasitiformes</taxon>
        <taxon>Ixodida</taxon>
        <taxon>Ixodoidea</taxon>
        <taxon>Ixodidae</taxon>
        <taxon>Rhipicephalinae</taxon>
        <taxon>Rhipicephalus</taxon>
        <taxon>Boophilus</taxon>
    </lineage>
</organism>
<reference evidence="2" key="2">
    <citation type="submission" date="2021-09" db="EMBL/GenBank/DDBJ databases">
        <authorList>
            <person name="Jia N."/>
            <person name="Wang J."/>
            <person name="Shi W."/>
            <person name="Du L."/>
            <person name="Sun Y."/>
            <person name="Zhan W."/>
            <person name="Jiang J."/>
            <person name="Wang Q."/>
            <person name="Zhang B."/>
            <person name="Ji P."/>
            <person name="Sakyi L.B."/>
            <person name="Cui X."/>
            <person name="Yuan T."/>
            <person name="Jiang B."/>
            <person name="Yang W."/>
            <person name="Lam T.T.-Y."/>
            <person name="Chang Q."/>
            <person name="Ding S."/>
            <person name="Wang X."/>
            <person name="Zhu J."/>
            <person name="Ruan X."/>
            <person name="Zhao L."/>
            <person name="Wei J."/>
            <person name="Que T."/>
            <person name="Du C."/>
            <person name="Cheng J."/>
            <person name="Dai P."/>
            <person name="Han X."/>
            <person name="Huang E."/>
            <person name="Gao Y."/>
            <person name="Liu J."/>
            <person name="Shao H."/>
            <person name="Ye R."/>
            <person name="Li L."/>
            <person name="Wei W."/>
            <person name="Wang X."/>
            <person name="Wang C."/>
            <person name="Huo Q."/>
            <person name="Li W."/>
            <person name="Guo W."/>
            <person name="Chen H."/>
            <person name="Chen S."/>
            <person name="Zhou L."/>
            <person name="Zhou L."/>
            <person name="Ni X."/>
            <person name="Tian J."/>
            <person name="Zhou Y."/>
            <person name="Sheng Y."/>
            <person name="Liu T."/>
            <person name="Pan Y."/>
            <person name="Xia L."/>
            <person name="Li J."/>
            <person name="Zhao F."/>
            <person name="Cao W."/>
        </authorList>
    </citation>
    <scope>NUCLEOTIDE SEQUENCE</scope>
    <source>
        <strain evidence="2">Rmic-2018</strain>
        <tissue evidence="2">Larvae</tissue>
    </source>
</reference>
<sequence>MASHIRHICYKPSSARSHSWLDSVPTDPPQHHARRPTVVRESSDTALVTGQTRSCASPQKPPSPHERVTLDYRNKVSSKSCPTDSATRGLVRNPPRTVAEFRSEATPMKRTLQQRARLYNRGLGVFSVRVESTTLATDADVLRKMVRAIVKEERQKLQLTQSPPARPPLADVVRQKVRKANIHSTTDSGARPHATGTSATAVIRACRTARHQSPELWTSSRYATDVSLQYVTTDARSKTPQK</sequence>
<evidence type="ECO:0000313" key="3">
    <source>
        <dbReference type="Proteomes" id="UP000821866"/>
    </source>
</evidence>
<keyword evidence="3" id="KW-1185">Reference proteome</keyword>
<accession>A0A9J6CWM4</accession>
<comment type="caution">
    <text evidence="2">The sequence shown here is derived from an EMBL/GenBank/DDBJ whole genome shotgun (WGS) entry which is preliminary data.</text>
</comment>
<name>A0A9J6CWM4_RHIMP</name>
<feature type="region of interest" description="Disordered" evidence="1">
    <location>
        <begin position="16"/>
        <end position="44"/>
    </location>
</feature>
<evidence type="ECO:0000256" key="1">
    <source>
        <dbReference type="SAM" id="MobiDB-lite"/>
    </source>
</evidence>
<proteinExistence type="predicted"/>
<protein>
    <submittedName>
        <fullName evidence="2">Uncharacterized protein</fullName>
    </submittedName>
</protein>
<dbReference type="AlphaFoldDB" id="A0A9J6CWM4"/>
<evidence type="ECO:0000313" key="2">
    <source>
        <dbReference type="EMBL" id="KAH7938603.1"/>
    </source>
</evidence>
<dbReference type="EMBL" id="JABSTU010005940">
    <property type="protein sequence ID" value="KAH7938603.1"/>
    <property type="molecule type" value="Genomic_DNA"/>
</dbReference>
<reference evidence="2" key="1">
    <citation type="journal article" date="2020" name="Cell">
        <title>Large-Scale Comparative Analyses of Tick Genomes Elucidate Their Genetic Diversity and Vector Capacities.</title>
        <authorList>
            <consortium name="Tick Genome and Microbiome Consortium (TIGMIC)"/>
            <person name="Jia N."/>
            <person name="Wang J."/>
            <person name="Shi W."/>
            <person name="Du L."/>
            <person name="Sun Y."/>
            <person name="Zhan W."/>
            <person name="Jiang J.F."/>
            <person name="Wang Q."/>
            <person name="Zhang B."/>
            <person name="Ji P."/>
            <person name="Bell-Sakyi L."/>
            <person name="Cui X.M."/>
            <person name="Yuan T.T."/>
            <person name="Jiang B.G."/>
            <person name="Yang W.F."/>
            <person name="Lam T.T."/>
            <person name="Chang Q.C."/>
            <person name="Ding S.J."/>
            <person name="Wang X.J."/>
            <person name="Zhu J.G."/>
            <person name="Ruan X.D."/>
            <person name="Zhao L."/>
            <person name="Wei J.T."/>
            <person name="Ye R.Z."/>
            <person name="Que T.C."/>
            <person name="Du C.H."/>
            <person name="Zhou Y.H."/>
            <person name="Cheng J.X."/>
            <person name="Dai P.F."/>
            <person name="Guo W.B."/>
            <person name="Han X.H."/>
            <person name="Huang E.J."/>
            <person name="Li L.F."/>
            <person name="Wei W."/>
            <person name="Gao Y.C."/>
            <person name="Liu J.Z."/>
            <person name="Shao H.Z."/>
            <person name="Wang X."/>
            <person name="Wang C.C."/>
            <person name="Yang T.C."/>
            <person name="Huo Q.B."/>
            <person name="Li W."/>
            <person name="Chen H.Y."/>
            <person name="Chen S.E."/>
            <person name="Zhou L.G."/>
            <person name="Ni X.B."/>
            <person name="Tian J.H."/>
            <person name="Sheng Y."/>
            <person name="Liu T."/>
            <person name="Pan Y.S."/>
            <person name="Xia L.Y."/>
            <person name="Li J."/>
            <person name="Zhao F."/>
            <person name="Cao W.C."/>
        </authorList>
    </citation>
    <scope>NUCLEOTIDE SEQUENCE</scope>
    <source>
        <strain evidence="2">Rmic-2018</strain>
    </source>
</reference>